<gene>
    <name evidence="2" type="ORF">FRACYDRAFT_268326</name>
</gene>
<dbReference type="InterPro" id="IPR013094">
    <property type="entry name" value="AB_hydrolase_3"/>
</dbReference>
<evidence type="ECO:0000259" key="1">
    <source>
        <dbReference type="Pfam" id="PF07859"/>
    </source>
</evidence>
<dbReference type="EMBL" id="KV784356">
    <property type="protein sequence ID" value="OEU18501.1"/>
    <property type="molecule type" value="Genomic_DNA"/>
</dbReference>
<organism evidence="2 3">
    <name type="scientific">Fragilariopsis cylindrus CCMP1102</name>
    <dbReference type="NCBI Taxonomy" id="635003"/>
    <lineage>
        <taxon>Eukaryota</taxon>
        <taxon>Sar</taxon>
        <taxon>Stramenopiles</taxon>
        <taxon>Ochrophyta</taxon>
        <taxon>Bacillariophyta</taxon>
        <taxon>Bacillariophyceae</taxon>
        <taxon>Bacillariophycidae</taxon>
        <taxon>Bacillariales</taxon>
        <taxon>Bacillariaceae</taxon>
        <taxon>Fragilariopsis</taxon>
    </lineage>
</organism>
<dbReference type="GO" id="GO:0016787">
    <property type="term" value="F:hydrolase activity"/>
    <property type="evidence" value="ECO:0007669"/>
    <property type="project" value="InterPro"/>
</dbReference>
<reference evidence="2 3" key="1">
    <citation type="submission" date="2016-09" db="EMBL/GenBank/DDBJ databases">
        <title>Extensive genetic diversity and differential bi-allelic expression allows diatom success in the polar Southern Ocean.</title>
        <authorList>
            <consortium name="DOE Joint Genome Institute"/>
            <person name="Mock T."/>
            <person name="Otillar R.P."/>
            <person name="Strauss J."/>
            <person name="Dupont C."/>
            <person name="Frickenhaus S."/>
            <person name="Maumus F."/>
            <person name="Mcmullan M."/>
            <person name="Sanges R."/>
            <person name="Schmutz J."/>
            <person name="Toseland A."/>
            <person name="Valas R."/>
            <person name="Veluchamy A."/>
            <person name="Ward B.J."/>
            <person name="Allen A."/>
            <person name="Barry K."/>
            <person name="Falciatore A."/>
            <person name="Ferrante M."/>
            <person name="Fortunato A.E."/>
            <person name="Gloeckner G."/>
            <person name="Gruber A."/>
            <person name="Hipkin R."/>
            <person name="Janech M."/>
            <person name="Kroth P."/>
            <person name="Leese F."/>
            <person name="Lindquist E."/>
            <person name="Lyon B.R."/>
            <person name="Martin J."/>
            <person name="Mayer C."/>
            <person name="Parker M."/>
            <person name="Quesneville H."/>
            <person name="Raymond J."/>
            <person name="Uhlig C."/>
            <person name="Valentin K.U."/>
            <person name="Worden A.Z."/>
            <person name="Armbrust E.V."/>
            <person name="Bowler C."/>
            <person name="Green B."/>
            <person name="Moulton V."/>
            <person name="Van Oosterhout C."/>
            <person name="Grigoriev I."/>
        </authorList>
    </citation>
    <scope>NUCLEOTIDE SEQUENCE [LARGE SCALE GENOMIC DNA]</scope>
    <source>
        <strain evidence="2 3">CCMP1102</strain>
    </source>
</reference>
<proteinExistence type="predicted"/>
<feature type="domain" description="Alpha/beta hydrolase fold-3" evidence="1">
    <location>
        <begin position="16"/>
        <end position="80"/>
    </location>
</feature>
<dbReference type="OrthoDB" id="433474at2759"/>
<keyword evidence="3" id="KW-1185">Reference proteome</keyword>
<dbReference type="SUPFAM" id="SSF53474">
    <property type="entry name" value="alpha/beta-Hydrolases"/>
    <property type="match status" value="1"/>
</dbReference>
<dbReference type="KEGG" id="fcy:FRACYDRAFT_268326"/>
<dbReference type="AlphaFoldDB" id="A0A1E7FJZ3"/>
<accession>A0A1E7FJZ3</accession>
<dbReference type="InterPro" id="IPR029058">
    <property type="entry name" value="AB_hydrolase_fold"/>
</dbReference>
<sequence>MYYRYVKTAKQQHTNDDDTNRKHPSMSPLYANLSCLPPVLLTVGTADPLLDDSLFLANKLSSCDDENYVELAIYEGGEHGLGHFGVQEDQEMGIFARTYTLDFMKKYLSE</sequence>
<name>A0A1E7FJZ3_9STRA</name>
<dbReference type="InParanoid" id="A0A1E7FJZ3"/>
<evidence type="ECO:0000313" key="3">
    <source>
        <dbReference type="Proteomes" id="UP000095751"/>
    </source>
</evidence>
<protein>
    <recommendedName>
        <fullName evidence="1">Alpha/beta hydrolase fold-3 domain-containing protein</fullName>
    </recommendedName>
</protein>
<evidence type="ECO:0000313" key="2">
    <source>
        <dbReference type="EMBL" id="OEU18501.1"/>
    </source>
</evidence>
<dbReference type="Pfam" id="PF07859">
    <property type="entry name" value="Abhydrolase_3"/>
    <property type="match status" value="1"/>
</dbReference>
<dbReference type="Proteomes" id="UP000095751">
    <property type="component" value="Unassembled WGS sequence"/>
</dbReference>
<dbReference type="Gene3D" id="3.40.50.1820">
    <property type="entry name" value="alpha/beta hydrolase"/>
    <property type="match status" value="1"/>
</dbReference>